<name>A0A0A0LIU8_CUCSA</name>
<dbReference type="EMBL" id="CM002923">
    <property type="protein sequence ID" value="KGN60632.1"/>
    <property type="molecule type" value="Genomic_DNA"/>
</dbReference>
<reference evidence="1 2" key="3">
    <citation type="journal article" date="2010" name="BMC Genomics">
        <title>Transcriptome sequencing and comparative analysis of cucumber flowers with different sex types.</title>
        <authorList>
            <person name="Guo S."/>
            <person name="Zheng Y."/>
            <person name="Joung J.G."/>
            <person name="Liu S."/>
            <person name="Zhang Z."/>
            <person name="Crasta O.R."/>
            <person name="Sobral B.W."/>
            <person name="Xu Y."/>
            <person name="Huang S."/>
            <person name="Fei Z."/>
        </authorList>
    </citation>
    <scope>NUCLEOTIDE SEQUENCE [LARGE SCALE GENOMIC DNA]</scope>
    <source>
        <strain evidence="2">cv. 9930</strain>
    </source>
</reference>
<reference evidence="1 2" key="4">
    <citation type="journal article" date="2011" name="BMC Genomics">
        <title>RNA-Seq improves annotation of protein-coding genes in the cucumber genome.</title>
        <authorList>
            <person name="Li Z."/>
            <person name="Zhang Z."/>
            <person name="Yan P."/>
            <person name="Huang S."/>
            <person name="Fei Z."/>
            <person name="Lin K."/>
        </authorList>
    </citation>
    <scope>NUCLEOTIDE SEQUENCE [LARGE SCALE GENOMIC DNA]</scope>
    <source>
        <strain evidence="2">cv. 9930</strain>
    </source>
</reference>
<reference evidence="1 2" key="2">
    <citation type="journal article" date="2009" name="PLoS ONE">
        <title>An integrated genetic and cytogenetic map of the cucumber genome.</title>
        <authorList>
            <person name="Ren Y."/>
            <person name="Zhang Z."/>
            <person name="Liu J."/>
            <person name="Staub J.E."/>
            <person name="Han Y."/>
            <person name="Cheng Z."/>
            <person name="Li X."/>
            <person name="Lu J."/>
            <person name="Miao H."/>
            <person name="Kang H."/>
            <person name="Xie B."/>
            <person name="Gu X."/>
            <person name="Wang X."/>
            <person name="Du Y."/>
            <person name="Jin W."/>
            <person name="Huang S."/>
        </authorList>
    </citation>
    <scope>NUCLEOTIDE SEQUENCE [LARGE SCALE GENOMIC DNA]</scope>
    <source>
        <strain evidence="2">cv. 9930</strain>
    </source>
</reference>
<protein>
    <submittedName>
        <fullName evidence="1">Uncharacterized protein</fullName>
    </submittedName>
</protein>
<proteinExistence type="predicted"/>
<dbReference type="eggNOG" id="KOG1603">
    <property type="taxonomic scope" value="Eukaryota"/>
</dbReference>
<sequence>MGKLVMSIGKVFSCFINTTDSSTSCNLYRLEIEDSNNFDQKQPLMPKQTTSTTHDLLGFKDVITHQNETLPLQFNPKFGFFS</sequence>
<dbReference type="Proteomes" id="UP000029981">
    <property type="component" value="Chromosome 2"/>
</dbReference>
<evidence type="ECO:0000313" key="2">
    <source>
        <dbReference type="Proteomes" id="UP000029981"/>
    </source>
</evidence>
<dbReference type="Gramene" id="KGN60632">
    <property type="protein sequence ID" value="KGN60632"/>
    <property type="gene ID" value="Csa_2G005290"/>
</dbReference>
<keyword evidence="2" id="KW-1185">Reference proteome</keyword>
<gene>
    <name evidence="1" type="ORF">Csa_2G005290</name>
</gene>
<reference evidence="1 2" key="1">
    <citation type="journal article" date="2009" name="Nat. Genet.">
        <title>The genome of the cucumber, Cucumis sativus L.</title>
        <authorList>
            <person name="Huang S."/>
            <person name="Li R."/>
            <person name="Zhang Z."/>
            <person name="Li L."/>
            <person name="Gu X."/>
            <person name="Fan W."/>
            <person name="Lucas W.J."/>
            <person name="Wang X."/>
            <person name="Xie B."/>
            <person name="Ni P."/>
            <person name="Ren Y."/>
            <person name="Zhu H."/>
            <person name="Li J."/>
            <person name="Lin K."/>
            <person name="Jin W."/>
            <person name="Fei Z."/>
            <person name="Li G."/>
            <person name="Staub J."/>
            <person name="Kilian A."/>
            <person name="van der Vossen E.A."/>
            <person name="Wu Y."/>
            <person name="Guo J."/>
            <person name="He J."/>
            <person name="Jia Z."/>
            <person name="Ren Y."/>
            <person name="Tian G."/>
            <person name="Lu Y."/>
            <person name="Ruan J."/>
            <person name="Qian W."/>
            <person name="Wang M."/>
            <person name="Huang Q."/>
            <person name="Li B."/>
            <person name="Xuan Z."/>
            <person name="Cao J."/>
            <person name="Asan"/>
            <person name="Wu Z."/>
            <person name="Zhang J."/>
            <person name="Cai Q."/>
            <person name="Bai Y."/>
            <person name="Zhao B."/>
            <person name="Han Y."/>
            <person name="Li Y."/>
            <person name="Li X."/>
            <person name="Wang S."/>
            <person name="Shi Q."/>
            <person name="Liu S."/>
            <person name="Cho W.K."/>
            <person name="Kim J.Y."/>
            <person name="Xu Y."/>
            <person name="Heller-Uszynska K."/>
            <person name="Miao H."/>
            <person name="Cheng Z."/>
            <person name="Zhang S."/>
            <person name="Wu J."/>
            <person name="Yang Y."/>
            <person name="Kang H."/>
            <person name="Li M."/>
            <person name="Liang H."/>
            <person name="Ren X."/>
            <person name="Shi Z."/>
            <person name="Wen M."/>
            <person name="Jian M."/>
            <person name="Yang H."/>
            <person name="Zhang G."/>
            <person name="Yang Z."/>
            <person name="Chen R."/>
            <person name="Liu S."/>
            <person name="Li J."/>
            <person name="Ma L."/>
            <person name="Liu H."/>
            <person name="Zhou Y."/>
            <person name="Zhao J."/>
            <person name="Fang X."/>
            <person name="Li G."/>
            <person name="Fang L."/>
            <person name="Li Y."/>
            <person name="Liu D."/>
            <person name="Zheng H."/>
            <person name="Zhang Y."/>
            <person name="Qin N."/>
            <person name="Li Z."/>
            <person name="Yang G."/>
            <person name="Yang S."/>
            <person name="Bolund L."/>
            <person name="Kristiansen K."/>
            <person name="Zheng H."/>
            <person name="Li S."/>
            <person name="Zhang X."/>
            <person name="Yang H."/>
            <person name="Wang J."/>
            <person name="Sun R."/>
            <person name="Zhang B."/>
            <person name="Jiang S."/>
            <person name="Wang J."/>
            <person name="Du Y."/>
            <person name="Li S."/>
        </authorList>
    </citation>
    <scope>NUCLEOTIDE SEQUENCE [LARGE SCALE GENOMIC DNA]</scope>
    <source>
        <strain evidence="2">cv. 9930</strain>
    </source>
</reference>
<dbReference type="AlphaFoldDB" id="A0A0A0LIU8"/>
<evidence type="ECO:0000313" key="1">
    <source>
        <dbReference type="EMBL" id="KGN60632.1"/>
    </source>
</evidence>
<organism evidence="1 2">
    <name type="scientific">Cucumis sativus</name>
    <name type="common">Cucumber</name>
    <dbReference type="NCBI Taxonomy" id="3659"/>
    <lineage>
        <taxon>Eukaryota</taxon>
        <taxon>Viridiplantae</taxon>
        <taxon>Streptophyta</taxon>
        <taxon>Embryophyta</taxon>
        <taxon>Tracheophyta</taxon>
        <taxon>Spermatophyta</taxon>
        <taxon>Magnoliopsida</taxon>
        <taxon>eudicotyledons</taxon>
        <taxon>Gunneridae</taxon>
        <taxon>Pentapetalae</taxon>
        <taxon>rosids</taxon>
        <taxon>fabids</taxon>
        <taxon>Cucurbitales</taxon>
        <taxon>Cucurbitaceae</taxon>
        <taxon>Benincaseae</taxon>
        <taxon>Cucumis</taxon>
    </lineage>
</organism>
<accession>A0A0A0LIU8</accession>